<name>A0A645JRX0_9ZZZZ</name>
<protein>
    <submittedName>
        <fullName evidence="1">Uncharacterized protein</fullName>
    </submittedName>
</protein>
<sequence>MIWCATSPELGRRVVGWYKDATVFRNYESQIVEEDDGTISELWLNVCARAEDAVLLSVKERGDKKWSVPGHTRKGDTNYGFGQSSIWYASEPAAEEYVKQLVRSIDEYSGPKFLESYYKRTGKRI</sequence>
<gene>
    <name evidence="1" type="ORF">SDC9_209920</name>
</gene>
<proteinExistence type="predicted"/>
<dbReference type="AlphaFoldDB" id="A0A645JRX0"/>
<organism evidence="1">
    <name type="scientific">bioreactor metagenome</name>
    <dbReference type="NCBI Taxonomy" id="1076179"/>
    <lineage>
        <taxon>unclassified sequences</taxon>
        <taxon>metagenomes</taxon>
        <taxon>ecological metagenomes</taxon>
    </lineage>
</organism>
<accession>A0A645JRX0</accession>
<reference evidence="1" key="1">
    <citation type="submission" date="2019-08" db="EMBL/GenBank/DDBJ databases">
        <authorList>
            <person name="Kucharzyk K."/>
            <person name="Murdoch R.W."/>
            <person name="Higgins S."/>
            <person name="Loffler F."/>
        </authorList>
    </citation>
    <scope>NUCLEOTIDE SEQUENCE</scope>
</reference>
<comment type="caution">
    <text evidence="1">The sequence shown here is derived from an EMBL/GenBank/DDBJ whole genome shotgun (WGS) entry which is preliminary data.</text>
</comment>
<evidence type="ECO:0000313" key="1">
    <source>
        <dbReference type="EMBL" id="MPN62173.1"/>
    </source>
</evidence>
<dbReference type="EMBL" id="VSSQ01139803">
    <property type="protein sequence ID" value="MPN62173.1"/>
    <property type="molecule type" value="Genomic_DNA"/>
</dbReference>